<sequence length="316" mass="35915">MKEFIEKYINLCDICNKIKYDRKPLKPKFNLTPTPTKPFQLIHTDIFTFKPYKILTVIDAFSKLASGYVLKTSQAVSVANKLTKYFSSHPTPNRIIMDNGAEFDNRLIKELLGLYKIEYHYCSPNHPASNGVVERFHSTLADHLNILNRRSDTKLKSFSSQLSIALMAYNHSIHSSTGKTPFEVAFPASHGLTLDDQTTNFTEYVDSQRAELEILHQQIYNKLASTKAANIAKLNLKREDPPQLPSDALAKDHHRSKTDDRYKPIKIEIQHPDKNTCNIKPETGKTGRKYTKVHLANIKRPHKANLVTDGSSPPSQ</sequence>
<keyword evidence="4" id="KW-1185">Reference proteome</keyword>
<evidence type="ECO:0000313" key="4">
    <source>
        <dbReference type="Proteomes" id="UP001558652"/>
    </source>
</evidence>
<dbReference type="EMBL" id="JBFDAA010000004">
    <property type="protein sequence ID" value="KAL1138175.1"/>
    <property type="molecule type" value="Genomic_DNA"/>
</dbReference>
<dbReference type="Proteomes" id="UP001558652">
    <property type="component" value="Unassembled WGS sequence"/>
</dbReference>
<protein>
    <recommendedName>
        <fullName evidence="2">Integrase catalytic domain-containing protein</fullName>
    </recommendedName>
</protein>
<dbReference type="SUPFAM" id="SSF53098">
    <property type="entry name" value="Ribonuclease H-like"/>
    <property type="match status" value="1"/>
</dbReference>
<organism evidence="3 4">
    <name type="scientific">Ranatra chinensis</name>
    <dbReference type="NCBI Taxonomy" id="642074"/>
    <lineage>
        <taxon>Eukaryota</taxon>
        <taxon>Metazoa</taxon>
        <taxon>Ecdysozoa</taxon>
        <taxon>Arthropoda</taxon>
        <taxon>Hexapoda</taxon>
        <taxon>Insecta</taxon>
        <taxon>Pterygota</taxon>
        <taxon>Neoptera</taxon>
        <taxon>Paraneoptera</taxon>
        <taxon>Hemiptera</taxon>
        <taxon>Heteroptera</taxon>
        <taxon>Panheteroptera</taxon>
        <taxon>Nepomorpha</taxon>
        <taxon>Nepidae</taxon>
        <taxon>Ranatrinae</taxon>
        <taxon>Ranatra</taxon>
    </lineage>
</organism>
<feature type="region of interest" description="Disordered" evidence="1">
    <location>
        <begin position="297"/>
        <end position="316"/>
    </location>
</feature>
<dbReference type="InterPro" id="IPR050951">
    <property type="entry name" value="Retrovirus_Pol_polyprotein"/>
</dbReference>
<reference evidence="3 4" key="1">
    <citation type="submission" date="2024-07" db="EMBL/GenBank/DDBJ databases">
        <title>Chromosome-level genome assembly of the water stick insect Ranatra chinensis (Heteroptera: Nepidae).</title>
        <authorList>
            <person name="Liu X."/>
        </authorList>
    </citation>
    <scope>NUCLEOTIDE SEQUENCE [LARGE SCALE GENOMIC DNA]</scope>
    <source>
        <strain evidence="3">Cailab_2021Rc</strain>
        <tissue evidence="3">Muscle</tissue>
    </source>
</reference>
<dbReference type="InterPro" id="IPR036397">
    <property type="entry name" value="RNaseH_sf"/>
</dbReference>
<evidence type="ECO:0000313" key="3">
    <source>
        <dbReference type="EMBL" id="KAL1138175.1"/>
    </source>
</evidence>
<dbReference type="Gene3D" id="3.30.420.10">
    <property type="entry name" value="Ribonuclease H-like superfamily/Ribonuclease H"/>
    <property type="match status" value="1"/>
</dbReference>
<dbReference type="Pfam" id="PF00665">
    <property type="entry name" value="rve"/>
    <property type="match status" value="1"/>
</dbReference>
<dbReference type="PANTHER" id="PTHR37984:SF5">
    <property type="entry name" value="PROTEIN NYNRIN-LIKE"/>
    <property type="match status" value="1"/>
</dbReference>
<evidence type="ECO:0000256" key="1">
    <source>
        <dbReference type="SAM" id="MobiDB-lite"/>
    </source>
</evidence>
<accession>A0ABD0YQL2</accession>
<dbReference type="InterPro" id="IPR001584">
    <property type="entry name" value="Integrase_cat-core"/>
</dbReference>
<dbReference type="AlphaFoldDB" id="A0ABD0YQL2"/>
<dbReference type="PANTHER" id="PTHR37984">
    <property type="entry name" value="PROTEIN CBG26694"/>
    <property type="match status" value="1"/>
</dbReference>
<proteinExistence type="predicted"/>
<feature type="region of interest" description="Disordered" evidence="1">
    <location>
        <begin position="238"/>
        <end position="259"/>
    </location>
</feature>
<name>A0ABD0YQL2_9HEMI</name>
<dbReference type="PROSITE" id="PS50994">
    <property type="entry name" value="INTEGRASE"/>
    <property type="match status" value="1"/>
</dbReference>
<comment type="caution">
    <text evidence="3">The sequence shown here is derived from an EMBL/GenBank/DDBJ whole genome shotgun (WGS) entry which is preliminary data.</text>
</comment>
<feature type="domain" description="Integrase catalytic" evidence="2">
    <location>
        <begin position="34"/>
        <end position="189"/>
    </location>
</feature>
<evidence type="ECO:0000259" key="2">
    <source>
        <dbReference type="PROSITE" id="PS50994"/>
    </source>
</evidence>
<gene>
    <name evidence="3" type="ORF">AAG570_009867</name>
</gene>
<dbReference type="InterPro" id="IPR012337">
    <property type="entry name" value="RNaseH-like_sf"/>
</dbReference>